<reference evidence="11" key="2">
    <citation type="journal article" date="2021" name="PeerJ">
        <title>Extensive microbial diversity within the chicken gut microbiome revealed by metagenomics and culture.</title>
        <authorList>
            <person name="Gilroy R."/>
            <person name="Ravi A."/>
            <person name="Getino M."/>
            <person name="Pursley I."/>
            <person name="Horton D.L."/>
            <person name="Alikhan N.F."/>
            <person name="Baker D."/>
            <person name="Gharbi K."/>
            <person name="Hall N."/>
            <person name="Watson M."/>
            <person name="Adriaenssens E.M."/>
            <person name="Foster-Nyarko E."/>
            <person name="Jarju S."/>
            <person name="Secka A."/>
            <person name="Antonio M."/>
            <person name="Oren A."/>
            <person name="Chaudhuri R.R."/>
            <person name="La Ragione R."/>
            <person name="Hildebrand F."/>
            <person name="Pallen M.J."/>
        </authorList>
    </citation>
    <scope>NUCLEOTIDE SEQUENCE</scope>
    <source>
        <strain evidence="11">ChiGjej1B1-1684</strain>
    </source>
</reference>
<comment type="cofactor">
    <cofactor evidence="1">
        <name>Mg(2+)</name>
        <dbReference type="ChEBI" id="CHEBI:18420"/>
    </cofactor>
</comment>
<protein>
    <submittedName>
        <fullName evidence="11">Polynucleotide adenylyltransferase</fullName>
    </submittedName>
</protein>
<keyword evidence="3" id="KW-0819">tRNA processing</keyword>
<dbReference type="GO" id="GO:0000166">
    <property type="term" value="F:nucleotide binding"/>
    <property type="evidence" value="ECO:0007669"/>
    <property type="project" value="UniProtKB-KW"/>
</dbReference>
<keyword evidence="6" id="KW-0547">Nucleotide-binding</keyword>
<keyword evidence="4 11" id="KW-0548">Nucleotidyltransferase</keyword>
<evidence type="ECO:0000313" key="11">
    <source>
        <dbReference type="EMBL" id="HIU50036.1"/>
    </source>
</evidence>
<sequence length="382" mass="44052">MENNIKIHLPVEVEYIIDTLYSKGYDCYAVGGCVRDSLMGKNPQDWDLTTNAPPQKTKEIFSDMETVDIGIQHGTVGIVINKKVYETTTFRSESGYEDMRHPDKVEFVSDLKEDLKRRDFTINAMAYNRKDGLVDFFDGQCDLQYKTIRCVGNSRERFSEDALRILRCLRFSSTLGFSIEPETAAGMRENAAGLKKISAERISSEFFKLICGKDAKYVLRRYKDIFLVILPEIKPLINTKIKYRDYKGEIKERTLWQYCATALGYVQSYQEKNHEYALRGAILFHCLGSPVVEINKLTDCGFETLCAAVAERIFERLRCSNSVSDIAVCLIKNRNLEVPESKPAVKKLLNKLGYEKTFLLFDFWKCIYRGINVYEIKKRYLA</sequence>
<dbReference type="PANTHER" id="PTHR46173:SF1">
    <property type="entry name" value="CCA TRNA NUCLEOTIDYLTRANSFERASE 1, MITOCHONDRIAL"/>
    <property type="match status" value="1"/>
</dbReference>
<dbReference type="AlphaFoldDB" id="A0A9D1LY66"/>
<dbReference type="GO" id="GO:0016779">
    <property type="term" value="F:nucleotidyltransferase activity"/>
    <property type="evidence" value="ECO:0007669"/>
    <property type="project" value="UniProtKB-KW"/>
</dbReference>
<dbReference type="CDD" id="cd05398">
    <property type="entry name" value="NT_ClassII-CCAase"/>
    <property type="match status" value="1"/>
</dbReference>
<organism evidence="11 12">
    <name type="scientific">Candidatus Limousia pullorum</name>
    <dbReference type="NCBI Taxonomy" id="2840860"/>
    <lineage>
        <taxon>Bacteria</taxon>
        <taxon>Bacillati</taxon>
        <taxon>Bacillota</taxon>
        <taxon>Clostridia</taxon>
        <taxon>Eubacteriales</taxon>
        <taxon>Oscillospiraceae</taxon>
        <taxon>Oscillospiraceae incertae sedis</taxon>
        <taxon>Candidatus Limousia</taxon>
    </lineage>
</organism>
<dbReference type="InterPro" id="IPR043519">
    <property type="entry name" value="NT_sf"/>
</dbReference>
<gene>
    <name evidence="11" type="ORF">IAD22_03380</name>
</gene>
<accession>A0A9D1LY66</accession>
<evidence type="ECO:0000313" key="12">
    <source>
        <dbReference type="Proteomes" id="UP000824118"/>
    </source>
</evidence>
<evidence type="ECO:0000256" key="1">
    <source>
        <dbReference type="ARBA" id="ARBA00001946"/>
    </source>
</evidence>
<feature type="domain" description="Poly A polymerase head" evidence="9">
    <location>
        <begin position="27"/>
        <end position="149"/>
    </location>
</feature>
<dbReference type="InterPro" id="IPR002646">
    <property type="entry name" value="PolA_pol_head_dom"/>
</dbReference>
<proteinExistence type="inferred from homology"/>
<evidence type="ECO:0000256" key="7">
    <source>
        <dbReference type="ARBA" id="ARBA00022842"/>
    </source>
</evidence>
<dbReference type="SUPFAM" id="SSF81891">
    <property type="entry name" value="Poly A polymerase C-terminal region-like"/>
    <property type="match status" value="1"/>
</dbReference>
<dbReference type="Pfam" id="PF12627">
    <property type="entry name" value="PolyA_pol_RNAbd"/>
    <property type="match status" value="1"/>
</dbReference>
<keyword evidence="2 8" id="KW-0808">Transferase</keyword>
<feature type="non-terminal residue" evidence="11">
    <location>
        <position position="382"/>
    </location>
</feature>
<name>A0A9D1LY66_9FIRM</name>
<keyword evidence="7" id="KW-0460">Magnesium</keyword>
<dbReference type="GO" id="GO:0046872">
    <property type="term" value="F:metal ion binding"/>
    <property type="evidence" value="ECO:0007669"/>
    <property type="project" value="UniProtKB-KW"/>
</dbReference>
<feature type="domain" description="tRNA nucleotidyltransferase/poly(A) polymerase RNA and SrmB- binding" evidence="10">
    <location>
        <begin position="176"/>
        <end position="234"/>
    </location>
</feature>
<comment type="caution">
    <text evidence="11">The sequence shown here is derived from an EMBL/GenBank/DDBJ whole genome shotgun (WGS) entry which is preliminary data.</text>
</comment>
<dbReference type="EMBL" id="DVNG01000045">
    <property type="protein sequence ID" value="HIU50036.1"/>
    <property type="molecule type" value="Genomic_DNA"/>
</dbReference>
<dbReference type="GO" id="GO:0000049">
    <property type="term" value="F:tRNA binding"/>
    <property type="evidence" value="ECO:0007669"/>
    <property type="project" value="TreeGrafter"/>
</dbReference>
<evidence type="ECO:0000259" key="10">
    <source>
        <dbReference type="Pfam" id="PF12627"/>
    </source>
</evidence>
<keyword evidence="8" id="KW-0694">RNA-binding</keyword>
<reference evidence="11" key="1">
    <citation type="submission" date="2020-10" db="EMBL/GenBank/DDBJ databases">
        <authorList>
            <person name="Gilroy R."/>
        </authorList>
    </citation>
    <scope>NUCLEOTIDE SEQUENCE</scope>
    <source>
        <strain evidence="11">ChiGjej1B1-1684</strain>
    </source>
</reference>
<evidence type="ECO:0000256" key="5">
    <source>
        <dbReference type="ARBA" id="ARBA00022723"/>
    </source>
</evidence>
<comment type="similarity">
    <text evidence="8">Belongs to the tRNA nucleotidyltransferase/poly(A) polymerase family.</text>
</comment>
<dbReference type="InterPro" id="IPR050264">
    <property type="entry name" value="Bact_CCA-adding_enz_type3_sf"/>
</dbReference>
<dbReference type="InterPro" id="IPR032828">
    <property type="entry name" value="PolyA_RNA-bd"/>
</dbReference>
<evidence type="ECO:0000256" key="2">
    <source>
        <dbReference type="ARBA" id="ARBA00022679"/>
    </source>
</evidence>
<evidence type="ECO:0000259" key="9">
    <source>
        <dbReference type="Pfam" id="PF01743"/>
    </source>
</evidence>
<keyword evidence="5" id="KW-0479">Metal-binding</keyword>
<evidence type="ECO:0000256" key="6">
    <source>
        <dbReference type="ARBA" id="ARBA00022741"/>
    </source>
</evidence>
<dbReference type="Gene3D" id="1.10.3090.10">
    <property type="entry name" value="cca-adding enzyme, domain 2"/>
    <property type="match status" value="1"/>
</dbReference>
<evidence type="ECO:0000256" key="3">
    <source>
        <dbReference type="ARBA" id="ARBA00022694"/>
    </source>
</evidence>
<dbReference type="SUPFAM" id="SSF81301">
    <property type="entry name" value="Nucleotidyltransferase"/>
    <property type="match status" value="1"/>
</dbReference>
<dbReference type="Gene3D" id="3.30.460.10">
    <property type="entry name" value="Beta Polymerase, domain 2"/>
    <property type="match status" value="1"/>
</dbReference>
<dbReference type="Proteomes" id="UP000824118">
    <property type="component" value="Unassembled WGS sequence"/>
</dbReference>
<evidence type="ECO:0000256" key="8">
    <source>
        <dbReference type="RuleBase" id="RU003953"/>
    </source>
</evidence>
<dbReference type="GO" id="GO:0008033">
    <property type="term" value="P:tRNA processing"/>
    <property type="evidence" value="ECO:0007669"/>
    <property type="project" value="UniProtKB-KW"/>
</dbReference>
<dbReference type="PANTHER" id="PTHR46173">
    <property type="entry name" value="CCA TRNA NUCLEOTIDYLTRANSFERASE 1, MITOCHONDRIAL"/>
    <property type="match status" value="1"/>
</dbReference>
<dbReference type="Pfam" id="PF01743">
    <property type="entry name" value="PolyA_pol"/>
    <property type="match status" value="1"/>
</dbReference>
<evidence type="ECO:0000256" key="4">
    <source>
        <dbReference type="ARBA" id="ARBA00022695"/>
    </source>
</evidence>